<dbReference type="EMBL" id="JOKG01000001">
    <property type="protein sequence ID" value="KEQ15922.1"/>
    <property type="molecule type" value="Genomic_DNA"/>
</dbReference>
<evidence type="ECO:0000313" key="2">
    <source>
        <dbReference type="EMBL" id="KEQ15922.1"/>
    </source>
</evidence>
<comment type="caution">
    <text evidence="2">The sequence shown here is derived from an EMBL/GenBank/DDBJ whole genome shotgun (WGS) entry which is preliminary data.</text>
</comment>
<dbReference type="SUPFAM" id="SSF52540">
    <property type="entry name" value="P-loop containing nucleoside triphosphate hydrolases"/>
    <property type="match status" value="1"/>
</dbReference>
<dbReference type="Pfam" id="PF00004">
    <property type="entry name" value="AAA"/>
    <property type="match status" value="1"/>
</dbReference>
<proteinExistence type="predicted"/>
<dbReference type="Proteomes" id="UP000028006">
    <property type="component" value="Unassembled WGS sequence"/>
</dbReference>
<name>A0A081NBU9_9GAMM</name>
<dbReference type="RefSeq" id="WP_034873192.1">
    <property type="nucleotide sequence ID" value="NZ_JOKG01000001.1"/>
</dbReference>
<reference evidence="2 3" key="1">
    <citation type="submission" date="2014-06" db="EMBL/GenBank/DDBJ databases">
        <title>Whole Genome Sequences of Three Symbiotic Endozoicomonas Bacteria.</title>
        <authorList>
            <person name="Neave M.J."/>
            <person name="Apprill A."/>
            <person name="Voolstra C.R."/>
        </authorList>
    </citation>
    <scope>NUCLEOTIDE SEQUENCE [LARGE SCALE GENOMIC DNA]</scope>
    <source>
        <strain evidence="2 3">LMG 24815</strain>
    </source>
</reference>
<dbReference type="GO" id="GO:0005524">
    <property type="term" value="F:ATP binding"/>
    <property type="evidence" value="ECO:0007669"/>
    <property type="project" value="InterPro"/>
</dbReference>
<protein>
    <recommendedName>
        <fullName evidence="1">ATPase AAA-type core domain-containing protein</fullName>
    </recommendedName>
</protein>
<evidence type="ECO:0000313" key="3">
    <source>
        <dbReference type="Proteomes" id="UP000028006"/>
    </source>
</evidence>
<evidence type="ECO:0000259" key="1">
    <source>
        <dbReference type="Pfam" id="PF00004"/>
    </source>
</evidence>
<sequence length="145" mass="16550">MLLVYEISGLRDRRSAERSWEATLVNEMLTQMEAFPGVMVASTNLMDGLDQAALRRFDLKIKFDFLRPEQAQRVFFEHCKLLDMESSPEAEAGVRRLNNLTLGDFALVMRQQLFNPIENPATLLSRLKAECDVKEGVKRPIGFVS</sequence>
<feature type="domain" description="ATPase AAA-type core" evidence="1">
    <location>
        <begin position="4"/>
        <end position="64"/>
    </location>
</feature>
<organism evidence="2 3">
    <name type="scientific">Endozoicomonas montiporae</name>
    <dbReference type="NCBI Taxonomy" id="1027273"/>
    <lineage>
        <taxon>Bacteria</taxon>
        <taxon>Pseudomonadati</taxon>
        <taxon>Pseudomonadota</taxon>
        <taxon>Gammaproteobacteria</taxon>
        <taxon>Oceanospirillales</taxon>
        <taxon>Endozoicomonadaceae</taxon>
        <taxon>Endozoicomonas</taxon>
    </lineage>
</organism>
<dbReference type="eggNOG" id="COG0464">
    <property type="taxonomic scope" value="Bacteria"/>
</dbReference>
<keyword evidence="3" id="KW-1185">Reference proteome</keyword>
<dbReference type="InterPro" id="IPR027417">
    <property type="entry name" value="P-loop_NTPase"/>
</dbReference>
<dbReference type="Gene3D" id="1.10.8.60">
    <property type="match status" value="1"/>
</dbReference>
<dbReference type="InterPro" id="IPR003959">
    <property type="entry name" value="ATPase_AAA_core"/>
</dbReference>
<dbReference type="GO" id="GO:0016887">
    <property type="term" value="F:ATP hydrolysis activity"/>
    <property type="evidence" value="ECO:0007669"/>
    <property type="project" value="InterPro"/>
</dbReference>
<accession>A0A081NBU9</accession>
<gene>
    <name evidence="2" type="ORF">GZ77_05330</name>
</gene>
<dbReference type="AlphaFoldDB" id="A0A081NBU9"/>
<dbReference type="Gene3D" id="3.40.50.300">
    <property type="entry name" value="P-loop containing nucleotide triphosphate hydrolases"/>
    <property type="match status" value="1"/>
</dbReference>